<keyword evidence="7 8" id="KW-0472">Membrane</keyword>
<sequence>MSTLPSGSVSWYKIFQRGQNYMKAWPAEKSLAPMFPEHRVVRATRFGVRFMPAVAVFTLTWQIALGGQLGPAVATAIFACSLPMQGLWWLGKRSITPLPPSLLTCFHEVRQKLNEAGQSLAPVEGVPTYQMLVEVLKRAFKLLDKAFLDDL</sequence>
<keyword evidence="4 8" id="KW-0997">Cell inner membrane</keyword>
<organism evidence="9 10">
    <name type="scientific">Sodalis glossinidius (strain morsitans)</name>
    <dbReference type="NCBI Taxonomy" id="343509"/>
    <lineage>
        <taxon>Bacteria</taxon>
        <taxon>Pseudomonadati</taxon>
        <taxon>Pseudomonadota</taxon>
        <taxon>Gammaproteobacteria</taxon>
        <taxon>Enterobacterales</taxon>
        <taxon>Bruguierivoracaceae</taxon>
        <taxon>Sodalis</taxon>
    </lineage>
</organism>
<evidence type="ECO:0000256" key="4">
    <source>
        <dbReference type="ARBA" id="ARBA00022519"/>
    </source>
</evidence>
<keyword evidence="5 8" id="KW-0812">Transmembrane</keyword>
<dbReference type="OrthoDB" id="7066670at2"/>
<protein>
    <recommendedName>
        <fullName evidence="8">UPF0208 membrane protein SGGMMB4_03741</fullName>
    </recommendedName>
</protein>
<dbReference type="NCBIfam" id="NF002493">
    <property type="entry name" value="PRK01816.1"/>
    <property type="match status" value="1"/>
</dbReference>
<dbReference type="HAMAP" id="MF_01101">
    <property type="entry name" value="UPF0208"/>
    <property type="match status" value="1"/>
</dbReference>
<evidence type="ECO:0000313" key="9">
    <source>
        <dbReference type="EMBL" id="CRL45725.1"/>
    </source>
</evidence>
<dbReference type="EMBL" id="LN854557">
    <property type="protein sequence ID" value="CRL45725.1"/>
    <property type="molecule type" value="Genomic_DNA"/>
</dbReference>
<dbReference type="GO" id="GO:0005886">
    <property type="term" value="C:plasma membrane"/>
    <property type="evidence" value="ECO:0007669"/>
    <property type="project" value="UniProtKB-SubCell"/>
</dbReference>
<evidence type="ECO:0000256" key="2">
    <source>
        <dbReference type="ARBA" id="ARBA00009474"/>
    </source>
</evidence>
<comment type="similarity">
    <text evidence="2 8">Belongs to the UPF0208 family.</text>
</comment>
<evidence type="ECO:0000256" key="3">
    <source>
        <dbReference type="ARBA" id="ARBA00022475"/>
    </source>
</evidence>
<proteinExistence type="inferred from homology"/>
<dbReference type="AlphaFoldDB" id="A0A193QLC6"/>
<evidence type="ECO:0000256" key="8">
    <source>
        <dbReference type="HAMAP-Rule" id="MF_01101"/>
    </source>
</evidence>
<comment type="subcellular location">
    <subcellularLocation>
        <location evidence="1 8">Cell inner membrane</location>
        <topology evidence="1 8">Multi-pass membrane protein</topology>
    </subcellularLocation>
</comment>
<evidence type="ECO:0000313" key="10">
    <source>
        <dbReference type="Proteomes" id="UP000245838"/>
    </source>
</evidence>
<keyword evidence="6 8" id="KW-1133">Transmembrane helix</keyword>
<reference evidence="9 10" key="1">
    <citation type="submission" date="2015-05" db="EMBL/GenBank/DDBJ databases">
        <authorList>
            <person name="Goodhead I."/>
        </authorList>
    </citation>
    <scope>NUCLEOTIDE SEQUENCE [LARGE SCALE GENOMIC DNA]</scope>
    <source>
        <strain evidence="10">morsitans</strain>
    </source>
</reference>
<dbReference type="InterPro" id="IPR007334">
    <property type="entry name" value="UPF0208"/>
</dbReference>
<keyword evidence="3 8" id="KW-1003">Cell membrane</keyword>
<evidence type="ECO:0000256" key="5">
    <source>
        <dbReference type="ARBA" id="ARBA00022692"/>
    </source>
</evidence>
<accession>A0A193QLC6</accession>
<name>A0A193QLC6_SODGM</name>
<dbReference type="Pfam" id="PF04217">
    <property type="entry name" value="DUF412"/>
    <property type="match status" value="1"/>
</dbReference>
<dbReference type="Proteomes" id="UP000245838">
    <property type="component" value="Chromosome sggmmb4_Chromosome"/>
</dbReference>
<evidence type="ECO:0000256" key="1">
    <source>
        <dbReference type="ARBA" id="ARBA00004429"/>
    </source>
</evidence>
<dbReference type="RefSeq" id="WP_011411433.1">
    <property type="nucleotide sequence ID" value="NC_007712.1"/>
</dbReference>
<gene>
    <name evidence="9" type="ORF">SGGMMB4_03741</name>
</gene>
<evidence type="ECO:0000256" key="6">
    <source>
        <dbReference type="ARBA" id="ARBA00022989"/>
    </source>
</evidence>
<dbReference type="KEGG" id="sgl:SG1605"/>
<evidence type="ECO:0000256" key="7">
    <source>
        <dbReference type="ARBA" id="ARBA00023136"/>
    </source>
</evidence>